<dbReference type="AlphaFoldDB" id="A0A804U8B8"/>
<organism evidence="14 15">
    <name type="scientific">Zea mays</name>
    <name type="common">Maize</name>
    <dbReference type="NCBI Taxonomy" id="4577"/>
    <lineage>
        <taxon>Eukaryota</taxon>
        <taxon>Viridiplantae</taxon>
        <taxon>Streptophyta</taxon>
        <taxon>Embryophyta</taxon>
        <taxon>Tracheophyta</taxon>
        <taxon>Spermatophyta</taxon>
        <taxon>Magnoliopsida</taxon>
        <taxon>Liliopsida</taxon>
        <taxon>Poales</taxon>
        <taxon>Poaceae</taxon>
        <taxon>PACMAD clade</taxon>
        <taxon>Panicoideae</taxon>
        <taxon>Andropogonodae</taxon>
        <taxon>Andropogoneae</taxon>
        <taxon>Tripsacinae</taxon>
        <taxon>Zea</taxon>
    </lineage>
</organism>
<feature type="domain" description="ABC transmembrane type-1" evidence="13">
    <location>
        <begin position="567"/>
        <end position="682"/>
    </location>
</feature>
<keyword evidence="15" id="KW-1185">Reference proteome</keyword>
<dbReference type="SUPFAM" id="SSF90123">
    <property type="entry name" value="ABC transporter transmembrane region"/>
    <property type="match status" value="2"/>
</dbReference>
<evidence type="ECO:0000256" key="4">
    <source>
        <dbReference type="ARBA" id="ARBA00022737"/>
    </source>
</evidence>
<dbReference type="GO" id="GO:0005524">
    <property type="term" value="F:ATP binding"/>
    <property type="evidence" value="ECO:0007669"/>
    <property type="project" value="UniProtKB-KW"/>
</dbReference>
<comment type="similarity">
    <text evidence="1">Belongs to the ABC transporter superfamily. ABCB family. Multidrug resistance exporter (TC 3.A.1.201) subfamily.</text>
</comment>
<dbReference type="PROSITE" id="PS00211">
    <property type="entry name" value="ABC_TRANSPORTER_1"/>
    <property type="match status" value="1"/>
</dbReference>
<evidence type="ECO:0000259" key="13">
    <source>
        <dbReference type="PROSITE" id="PS50929"/>
    </source>
</evidence>
<feature type="transmembrane region" description="Helical" evidence="11">
    <location>
        <begin position="609"/>
        <end position="631"/>
    </location>
</feature>
<dbReference type="EnsemblPlants" id="Zm00001eb243520_T001">
    <property type="protein sequence ID" value="Zm00001eb243520_P001"/>
    <property type="gene ID" value="Zm00001eb243520"/>
</dbReference>
<proteinExistence type="inferred from homology"/>
<dbReference type="InterPro" id="IPR017871">
    <property type="entry name" value="ABC_transporter-like_CS"/>
</dbReference>
<dbReference type="Pfam" id="PF00005">
    <property type="entry name" value="ABC_tran"/>
    <property type="match status" value="1"/>
</dbReference>
<feature type="domain" description="ABC transporter" evidence="12">
    <location>
        <begin position="247"/>
        <end position="483"/>
    </location>
</feature>
<keyword evidence="6" id="KW-0067">ATP-binding</keyword>
<accession>A0A804U8B8</accession>
<feature type="region of interest" description="Disordered" evidence="10">
    <location>
        <begin position="485"/>
        <end position="548"/>
    </location>
</feature>
<feature type="transmembrane region" description="Helical" evidence="11">
    <location>
        <begin position="49"/>
        <end position="68"/>
    </location>
</feature>
<dbReference type="GO" id="GO:0016887">
    <property type="term" value="F:ATP hydrolysis activity"/>
    <property type="evidence" value="ECO:0007669"/>
    <property type="project" value="InterPro"/>
</dbReference>
<feature type="transmembrane region" description="Helical" evidence="11">
    <location>
        <begin position="152"/>
        <end position="171"/>
    </location>
</feature>
<dbReference type="InterPro" id="IPR036640">
    <property type="entry name" value="ABC1_TM_sf"/>
</dbReference>
<dbReference type="Pfam" id="PF00664">
    <property type="entry name" value="ABC_membrane"/>
    <property type="match status" value="2"/>
</dbReference>
<feature type="transmembrane region" description="Helical" evidence="11">
    <location>
        <begin position="183"/>
        <end position="204"/>
    </location>
</feature>
<feature type="domain" description="ABC transmembrane type-1" evidence="13">
    <location>
        <begin position="1"/>
        <end position="212"/>
    </location>
</feature>
<keyword evidence="9" id="KW-0325">Glycoprotein</keyword>
<evidence type="ECO:0000313" key="15">
    <source>
        <dbReference type="Proteomes" id="UP000007305"/>
    </source>
</evidence>
<keyword evidence="7 11" id="KW-1133">Transmembrane helix</keyword>
<dbReference type="SMART" id="SM00382">
    <property type="entry name" value="AAA"/>
    <property type="match status" value="1"/>
</dbReference>
<dbReference type="InterPro" id="IPR011527">
    <property type="entry name" value="ABC1_TM_dom"/>
</dbReference>
<evidence type="ECO:0000256" key="6">
    <source>
        <dbReference type="ARBA" id="ARBA00022840"/>
    </source>
</evidence>
<name>A0A804U8B8_MAIZE</name>
<dbReference type="CDD" id="cd03249">
    <property type="entry name" value="ABC_MTABC3_MDL1_MDL2"/>
    <property type="match status" value="1"/>
</dbReference>
<feature type="region of interest" description="Disordered" evidence="10">
    <location>
        <begin position="842"/>
        <end position="873"/>
    </location>
</feature>
<feature type="region of interest" description="Disordered" evidence="10">
    <location>
        <begin position="779"/>
        <end position="817"/>
    </location>
</feature>
<evidence type="ECO:0000256" key="10">
    <source>
        <dbReference type="SAM" id="MobiDB-lite"/>
    </source>
</evidence>
<dbReference type="InterPro" id="IPR027417">
    <property type="entry name" value="P-loop_NTPase"/>
</dbReference>
<dbReference type="PANTHER" id="PTHR45136:SF2">
    <property type="entry name" value="ABC TRANSPORTER DOMAIN-CONTAINING PROTEIN"/>
    <property type="match status" value="1"/>
</dbReference>
<dbReference type="Gramene" id="Zm00001eb243520_T001">
    <property type="protein sequence ID" value="Zm00001eb243520_P001"/>
    <property type="gene ID" value="Zm00001eb243520"/>
</dbReference>
<keyword evidence="5" id="KW-0547">Nucleotide-binding</keyword>
<evidence type="ECO:0000256" key="9">
    <source>
        <dbReference type="ARBA" id="ARBA00023180"/>
    </source>
</evidence>
<evidence type="ECO:0000256" key="11">
    <source>
        <dbReference type="SAM" id="Phobius"/>
    </source>
</evidence>
<feature type="compositionally biased region" description="Low complexity" evidence="10">
    <location>
        <begin position="519"/>
        <end position="529"/>
    </location>
</feature>
<evidence type="ECO:0000256" key="1">
    <source>
        <dbReference type="ARBA" id="ARBA00007577"/>
    </source>
</evidence>
<protein>
    <recommendedName>
        <fullName evidence="16">ABC transporter B family member 15</fullName>
    </recommendedName>
</protein>
<evidence type="ECO:0000256" key="7">
    <source>
        <dbReference type="ARBA" id="ARBA00022989"/>
    </source>
</evidence>
<dbReference type="PROSITE" id="PS50929">
    <property type="entry name" value="ABC_TM1F"/>
    <property type="match status" value="2"/>
</dbReference>
<dbReference type="GO" id="GO:0140359">
    <property type="term" value="F:ABC-type transporter activity"/>
    <property type="evidence" value="ECO:0007669"/>
    <property type="project" value="InterPro"/>
</dbReference>
<reference evidence="14" key="2">
    <citation type="submission" date="2019-07" db="EMBL/GenBank/DDBJ databases">
        <authorList>
            <person name="Seetharam A."/>
            <person name="Woodhouse M."/>
            <person name="Cannon E."/>
        </authorList>
    </citation>
    <scope>NUCLEOTIDE SEQUENCE [LARGE SCALE GENOMIC DNA]</scope>
    <source>
        <strain evidence="14">cv. B73</strain>
    </source>
</reference>
<dbReference type="PROSITE" id="PS50893">
    <property type="entry name" value="ABC_TRANSPORTER_2"/>
    <property type="match status" value="1"/>
</dbReference>
<evidence type="ECO:0000256" key="8">
    <source>
        <dbReference type="ARBA" id="ARBA00023136"/>
    </source>
</evidence>
<gene>
    <name evidence="14" type="primary">LOC103627277</name>
</gene>
<dbReference type="CDD" id="cd18577">
    <property type="entry name" value="ABC_6TM_Pgp_ABCB1_D1_like"/>
    <property type="match status" value="1"/>
</dbReference>
<dbReference type="InterPro" id="IPR003593">
    <property type="entry name" value="AAA+_ATPase"/>
</dbReference>
<dbReference type="Gene3D" id="1.20.1560.10">
    <property type="entry name" value="ABC transporter type 1, transmembrane domain"/>
    <property type="match status" value="2"/>
</dbReference>
<sequence>MRARYLQAVLRQDVEFFDLKPGSTSEVVTSVSNDSLVVQDALSEKVPNFAMYVTTFAGSYAVGFALLWRLTLVTLPSALLLIIPGVSYGRVLTGLARRIRERYALPGAVAQQAVSSVRTVYSFGAERATMARFSSALEESARLGLRQGLAKGVALGTNGIAFAIYAFNIWYGGRLVMYHGYPGGTVFVVSSLIVIGGVSLGSALSNVKYFSEATAAADRILEMIRRVPKIDSESAAGEELPNVAGEVEFRNVDFCYPSRPESPVLVDFSLRVPAGHTVALVGPSGSGKSTAITLLERFYDPSAGEVALDGVDIRRLRLKWLRAQMGLVSQEPALFAMSLRENILFGEEDATEEEVVAAAMAANAHSFISQLPQGYDTLVGERGAQMSGGQKQRIAIARAILRSPKILLLDEATSALDTESERVVQEALDVASVGRTTILVAHRLSTVRNADSIAVMQSGAVQELGSHSELIAKNGLYSSLVHLQQNRDSSEDTGEAAGTRRASPSAGQCSSDDSKMAPSASCRSSSARSIIGDDARDGENTDEKPRPPVPSFGRLLLLNAPEWKHALVGSSCAVLSGAIQPIFAYGMGCTFSIYYSRDHEEIKDKTEKYAFVFLALVGISFLLNIGQHYSFGAMGECLTKRIRKQMLAKILTFEIGWFDHDDNSTGNICSQLAKDANIVSTMQSFYDHTWRRREPYMLIYLCCIAGKVTGGRPNGSADPDGFHGGDCFHRGSCHLLAAGPCHDSDAAVHHRLLLCSPCPAEEHVHEVDTGAVRNQQASCRRGLQPPHRHRLLVPGPRPTPLRPGAGRAAQGERPAVVVRGSRAQRLREPHDILLGPQLLVQRQAHGRAAHHRGGGLPSHHDPGHHRARDSGCV</sequence>
<dbReference type="SUPFAM" id="SSF52540">
    <property type="entry name" value="P-loop containing nucleoside triphosphate hydrolases"/>
    <property type="match status" value="1"/>
</dbReference>
<evidence type="ECO:0000259" key="12">
    <source>
        <dbReference type="PROSITE" id="PS50893"/>
    </source>
</evidence>
<reference evidence="14" key="3">
    <citation type="submission" date="2021-05" db="UniProtKB">
        <authorList>
            <consortium name="EnsemblPlants"/>
        </authorList>
    </citation>
    <scope>IDENTIFICATION</scope>
    <source>
        <strain evidence="14">cv. B73</strain>
    </source>
</reference>
<evidence type="ECO:0000256" key="2">
    <source>
        <dbReference type="ARBA" id="ARBA00022448"/>
    </source>
</evidence>
<dbReference type="FunFam" id="3.40.50.300:FF:000205">
    <property type="entry name" value="ABC transporter B family member 4"/>
    <property type="match status" value="1"/>
</dbReference>
<feature type="transmembrane region" description="Helical" evidence="11">
    <location>
        <begin position="74"/>
        <end position="93"/>
    </location>
</feature>
<reference evidence="15" key="1">
    <citation type="journal article" date="2009" name="Science">
        <title>The B73 maize genome: complexity, diversity, and dynamics.</title>
        <authorList>
            <person name="Schnable P.S."/>
            <person name="Ware D."/>
            <person name="Fulton R.S."/>
            <person name="Stein J.C."/>
            <person name="Wei F."/>
            <person name="Pasternak S."/>
            <person name="Liang C."/>
            <person name="Zhang J."/>
            <person name="Fulton L."/>
            <person name="Graves T.A."/>
            <person name="Minx P."/>
            <person name="Reily A.D."/>
            <person name="Courtney L."/>
            <person name="Kruchowski S.S."/>
            <person name="Tomlinson C."/>
            <person name="Strong C."/>
            <person name="Delehaunty K."/>
            <person name="Fronick C."/>
            <person name="Courtney B."/>
            <person name="Rock S.M."/>
            <person name="Belter E."/>
            <person name="Du F."/>
            <person name="Kim K."/>
            <person name="Abbott R.M."/>
            <person name="Cotton M."/>
            <person name="Levy A."/>
            <person name="Marchetto P."/>
            <person name="Ochoa K."/>
            <person name="Jackson S.M."/>
            <person name="Gillam B."/>
            <person name="Chen W."/>
            <person name="Yan L."/>
            <person name="Higginbotham J."/>
            <person name="Cardenas M."/>
            <person name="Waligorski J."/>
            <person name="Applebaum E."/>
            <person name="Phelps L."/>
            <person name="Falcone J."/>
            <person name="Kanchi K."/>
            <person name="Thane T."/>
            <person name="Scimone A."/>
            <person name="Thane N."/>
            <person name="Henke J."/>
            <person name="Wang T."/>
            <person name="Ruppert J."/>
            <person name="Shah N."/>
            <person name="Rotter K."/>
            <person name="Hodges J."/>
            <person name="Ingenthron E."/>
            <person name="Cordes M."/>
            <person name="Kohlberg S."/>
            <person name="Sgro J."/>
            <person name="Delgado B."/>
            <person name="Mead K."/>
            <person name="Chinwalla A."/>
            <person name="Leonard S."/>
            <person name="Crouse K."/>
            <person name="Collura K."/>
            <person name="Kudrna D."/>
            <person name="Currie J."/>
            <person name="He R."/>
            <person name="Angelova A."/>
            <person name="Rajasekar S."/>
            <person name="Mueller T."/>
            <person name="Lomeli R."/>
            <person name="Scara G."/>
            <person name="Ko A."/>
            <person name="Delaney K."/>
            <person name="Wissotski M."/>
            <person name="Lopez G."/>
            <person name="Campos D."/>
            <person name="Braidotti M."/>
            <person name="Ashley E."/>
            <person name="Golser W."/>
            <person name="Kim H."/>
            <person name="Lee S."/>
            <person name="Lin J."/>
            <person name="Dujmic Z."/>
            <person name="Kim W."/>
            <person name="Talag J."/>
            <person name="Zuccolo A."/>
            <person name="Fan C."/>
            <person name="Sebastian A."/>
            <person name="Kramer M."/>
            <person name="Spiegel L."/>
            <person name="Nascimento L."/>
            <person name="Zutavern T."/>
            <person name="Miller B."/>
            <person name="Ambroise C."/>
            <person name="Muller S."/>
            <person name="Spooner W."/>
            <person name="Narechania A."/>
            <person name="Ren L."/>
            <person name="Wei S."/>
            <person name="Kumari S."/>
            <person name="Faga B."/>
            <person name="Levy M.J."/>
            <person name="McMahan L."/>
            <person name="Van Buren P."/>
            <person name="Vaughn M.W."/>
            <person name="Ying K."/>
            <person name="Yeh C.-T."/>
            <person name="Emrich S.J."/>
            <person name="Jia Y."/>
            <person name="Kalyanaraman A."/>
            <person name="Hsia A.-P."/>
            <person name="Barbazuk W.B."/>
            <person name="Baucom R.S."/>
            <person name="Brutnell T.P."/>
            <person name="Carpita N.C."/>
            <person name="Chaparro C."/>
            <person name="Chia J.-M."/>
            <person name="Deragon J.-M."/>
            <person name="Estill J.C."/>
            <person name="Fu Y."/>
            <person name="Jeddeloh J.A."/>
            <person name="Han Y."/>
            <person name="Lee H."/>
            <person name="Li P."/>
            <person name="Lisch D.R."/>
            <person name="Liu S."/>
            <person name="Liu Z."/>
            <person name="Nagel D.H."/>
            <person name="McCann M.C."/>
            <person name="SanMiguel P."/>
            <person name="Myers A.M."/>
            <person name="Nettleton D."/>
            <person name="Nguyen J."/>
            <person name="Penning B.W."/>
            <person name="Ponnala L."/>
            <person name="Schneider K.L."/>
            <person name="Schwartz D.C."/>
            <person name="Sharma A."/>
            <person name="Soderlund C."/>
            <person name="Springer N.M."/>
            <person name="Sun Q."/>
            <person name="Wang H."/>
            <person name="Waterman M."/>
            <person name="Westerman R."/>
            <person name="Wolfgruber T.K."/>
            <person name="Yang L."/>
            <person name="Yu Y."/>
            <person name="Zhang L."/>
            <person name="Zhou S."/>
            <person name="Zhu Q."/>
            <person name="Bennetzen J.L."/>
            <person name="Dawe R.K."/>
            <person name="Jiang J."/>
            <person name="Jiang N."/>
            <person name="Presting G.G."/>
            <person name="Wessler S.R."/>
            <person name="Aluru S."/>
            <person name="Martienssen R.A."/>
            <person name="Clifton S.W."/>
            <person name="McCombie W.R."/>
            <person name="Wing R.A."/>
            <person name="Wilson R.K."/>
        </authorList>
    </citation>
    <scope>NUCLEOTIDE SEQUENCE [LARGE SCALE GENOMIC DNA]</scope>
    <source>
        <strain evidence="15">cv. B73</strain>
    </source>
</reference>
<keyword evidence="2" id="KW-0813">Transport</keyword>
<evidence type="ECO:0000256" key="3">
    <source>
        <dbReference type="ARBA" id="ARBA00022692"/>
    </source>
</evidence>
<feature type="compositionally biased region" description="Basic and acidic residues" evidence="10">
    <location>
        <begin position="531"/>
        <end position="546"/>
    </location>
</feature>
<dbReference type="InterPro" id="IPR003439">
    <property type="entry name" value="ABC_transporter-like_ATP-bd"/>
</dbReference>
<keyword evidence="3 11" id="KW-0812">Transmembrane</keyword>
<evidence type="ECO:0000313" key="14">
    <source>
        <dbReference type="EnsemblPlants" id="Zm00001eb243520_P001"/>
    </source>
</evidence>
<dbReference type="Proteomes" id="UP000007305">
    <property type="component" value="Chromosome 5"/>
</dbReference>
<dbReference type="PANTHER" id="PTHR45136">
    <property type="entry name" value="ABC TRANSPORTER DOMAIN-CONTAINING PROTEIN"/>
    <property type="match status" value="1"/>
</dbReference>
<keyword evidence="8 11" id="KW-0472">Membrane</keyword>
<dbReference type="Gene3D" id="3.40.50.300">
    <property type="entry name" value="P-loop containing nucleotide triphosphate hydrolases"/>
    <property type="match status" value="1"/>
</dbReference>
<feature type="compositionally biased region" description="Basic residues" evidence="10">
    <location>
        <begin position="844"/>
        <end position="853"/>
    </location>
</feature>
<evidence type="ECO:0000256" key="5">
    <source>
        <dbReference type="ARBA" id="ARBA00022741"/>
    </source>
</evidence>
<evidence type="ECO:0008006" key="16">
    <source>
        <dbReference type="Google" id="ProtNLM"/>
    </source>
</evidence>
<dbReference type="GO" id="GO:0016020">
    <property type="term" value="C:membrane"/>
    <property type="evidence" value="ECO:0007669"/>
    <property type="project" value="InterPro"/>
</dbReference>
<keyword evidence="4" id="KW-0677">Repeat</keyword>